<evidence type="ECO:0000256" key="1">
    <source>
        <dbReference type="SAM" id="MobiDB-lite"/>
    </source>
</evidence>
<feature type="region of interest" description="Disordered" evidence="1">
    <location>
        <begin position="205"/>
        <end position="225"/>
    </location>
</feature>
<dbReference type="OrthoDB" id="3929192at2759"/>
<evidence type="ECO:0000313" key="3">
    <source>
        <dbReference type="Proteomes" id="UP000316270"/>
    </source>
</evidence>
<feature type="region of interest" description="Disordered" evidence="1">
    <location>
        <begin position="402"/>
        <end position="433"/>
    </location>
</feature>
<dbReference type="AlphaFoldDB" id="A0A517L9J8"/>
<name>A0A517L9J8_9PEZI</name>
<dbReference type="EMBL" id="CP042191">
    <property type="protein sequence ID" value="QDS72309.1"/>
    <property type="molecule type" value="Genomic_DNA"/>
</dbReference>
<dbReference type="Proteomes" id="UP000316270">
    <property type="component" value="Chromosome 7"/>
</dbReference>
<accession>A0A517L9J8</accession>
<proteinExistence type="predicted"/>
<feature type="region of interest" description="Disordered" evidence="1">
    <location>
        <begin position="521"/>
        <end position="608"/>
    </location>
</feature>
<feature type="compositionally biased region" description="Low complexity" evidence="1">
    <location>
        <begin position="206"/>
        <end position="216"/>
    </location>
</feature>
<protein>
    <submittedName>
        <fullName evidence="2">Uncharacterized protein</fullName>
    </submittedName>
</protein>
<keyword evidence="3" id="KW-1185">Reference proteome</keyword>
<sequence>MDEVDSLFRDVYNILEGIQGSTERLEPVAESVAVCHWTIQNLERLHRLQAQTHNPSTFSYVFDISRNLERFIASCSALTCSLDPPVSSTELQIGCIFGATRQTKKRKQIRELQEEFWDHQRMLNMLLANAIYMTTLDLQKARDSADSALASILRQAQKRHTTYERYDRGEEGKAQRPTESRAELLEWEFCVRRYFEYVHADQQKEAASGQASQSRQSPERQLVRRGSEPVLALAAAPGWSGCRTLASPTFGVPYSSYRAGGALSAEPCIKRWSAEGDPYNAIYTRSRRSSMASNVSTTISESRHGSFTSSYRASPISSPTAISFTNLVAAEPYGVSSSTGQAPNHPRTTGGDNWQRAWIDITNVTRDMPPNEARAYTQGRLEGLDSSLNSQLRMMGEDVLSQARPVPTRQQSAPQSSLRSNNFELEDSNEEAPSLDLHQRRAQLLRIAQPETKANSAPKAVRAKTLPVHAQRRLPRQCSKNRVSNLRADRLRQLSTIAERPMTSGSKKSMAESTRSLKSILSFTKVKTPPVPGIPRIKLDNRNPSDSSLSDSSTLRGSTPDMTPRIVELDGSPRKVSSRSADRPAKEKSNLRKRTNLASKSLPNRPDRHPLTVVEETLEHTNNPMKRLSRFLSVTKKEKGLHARLSSTSSPHLIDGMQSAESLSNKVSLDAMSRKNGSRSTICLVAIQEAPDQPFQVWLNALPYIEGRATTPTPRA</sequence>
<organism evidence="2 3">
    <name type="scientific">Venturia effusa</name>
    <dbReference type="NCBI Taxonomy" id="50376"/>
    <lineage>
        <taxon>Eukaryota</taxon>
        <taxon>Fungi</taxon>
        <taxon>Dikarya</taxon>
        <taxon>Ascomycota</taxon>
        <taxon>Pezizomycotina</taxon>
        <taxon>Dothideomycetes</taxon>
        <taxon>Pleosporomycetidae</taxon>
        <taxon>Venturiales</taxon>
        <taxon>Venturiaceae</taxon>
        <taxon>Venturia</taxon>
    </lineage>
</organism>
<reference evidence="2 3" key="1">
    <citation type="submission" date="2019-07" db="EMBL/GenBank/DDBJ databases">
        <title>Finished genome of Venturia effusa.</title>
        <authorList>
            <person name="Young C.A."/>
            <person name="Cox M.P."/>
            <person name="Ganley A.R.D."/>
            <person name="David W.J."/>
        </authorList>
    </citation>
    <scope>NUCLEOTIDE SEQUENCE [LARGE SCALE GENOMIC DNA]</scope>
    <source>
        <strain evidence="3">albino</strain>
    </source>
</reference>
<feature type="compositionally biased region" description="Low complexity" evidence="1">
    <location>
        <begin position="545"/>
        <end position="559"/>
    </location>
</feature>
<gene>
    <name evidence="2" type="ORF">FKW77_007482</name>
</gene>
<feature type="compositionally biased region" description="Polar residues" evidence="1">
    <location>
        <begin position="408"/>
        <end position="423"/>
    </location>
</feature>
<feature type="compositionally biased region" description="Basic and acidic residues" evidence="1">
    <location>
        <begin position="580"/>
        <end position="590"/>
    </location>
</feature>
<evidence type="ECO:0000313" key="2">
    <source>
        <dbReference type="EMBL" id="QDS72309.1"/>
    </source>
</evidence>